<keyword evidence="2" id="KW-0812">Transmembrane</keyword>
<sequence>MGFMKNVNPVGAIEDFREVYRVAGKNRWRFMALAAAITFTLFGVMAQERVLIPPERPEIDIIETLPSDRTDAEIIADNIAHQEQMDRFAAEQAERDEKVKDVYRALGRASGMDVDSVDAEAKAEAARAEAEREERRRILAERQEKAFERIED</sequence>
<accession>A0A6I4U375</accession>
<evidence type="ECO:0000313" key="4">
    <source>
        <dbReference type="Proteomes" id="UP000429229"/>
    </source>
</evidence>
<evidence type="ECO:0000313" key="3">
    <source>
        <dbReference type="EMBL" id="MXP10378.1"/>
    </source>
</evidence>
<dbReference type="RefSeq" id="WP_160616991.1">
    <property type="nucleotide sequence ID" value="NZ_WTYR01000001.1"/>
</dbReference>
<keyword evidence="4" id="KW-1185">Reference proteome</keyword>
<proteinExistence type="predicted"/>
<comment type="caution">
    <text evidence="3">The sequence shown here is derived from an EMBL/GenBank/DDBJ whole genome shotgun (WGS) entry which is preliminary data.</text>
</comment>
<gene>
    <name evidence="3" type="ORF">GRI68_09335</name>
</gene>
<dbReference type="EMBL" id="WTYR01000001">
    <property type="protein sequence ID" value="MXP10378.1"/>
    <property type="molecule type" value="Genomic_DNA"/>
</dbReference>
<evidence type="ECO:0000256" key="2">
    <source>
        <dbReference type="SAM" id="Phobius"/>
    </source>
</evidence>
<keyword evidence="1" id="KW-0175">Coiled coil</keyword>
<protein>
    <submittedName>
        <fullName evidence="3">Uncharacterized protein</fullName>
    </submittedName>
</protein>
<keyword evidence="2" id="KW-1133">Transmembrane helix</keyword>
<dbReference type="Proteomes" id="UP000429229">
    <property type="component" value="Unassembled WGS sequence"/>
</dbReference>
<dbReference type="AlphaFoldDB" id="A0A6I4U375"/>
<evidence type="ECO:0000256" key="1">
    <source>
        <dbReference type="SAM" id="Coils"/>
    </source>
</evidence>
<keyword evidence="2" id="KW-0472">Membrane</keyword>
<feature type="transmembrane region" description="Helical" evidence="2">
    <location>
        <begin position="28"/>
        <end position="46"/>
    </location>
</feature>
<reference evidence="3 4" key="1">
    <citation type="submission" date="2019-12" db="EMBL/GenBank/DDBJ databases">
        <title>Genomic-based taxomic classification of the family Erythrobacteraceae.</title>
        <authorList>
            <person name="Xu L."/>
        </authorList>
    </citation>
    <scope>NUCLEOTIDE SEQUENCE [LARGE SCALE GENOMIC DNA]</scope>
    <source>
        <strain evidence="3 4">LMG 29519</strain>
    </source>
</reference>
<dbReference type="OrthoDB" id="7391871at2"/>
<feature type="coiled-coil region" evidence="1">
    <location>
        <begin position="116"/>
        <end position="145"/>
    </location>
</feature>
<organism evidence="3 4">
    <name type="scientific">Alteriqipengyuania halimionae</name>
    <dbReference type="NCBI Taxonomy" id="1926630"/>
    <lineage>
        <taxon>Bacteria</taxon>
        <taxon>Pseudomonadati</taxon>
        <taxon>Pseudomonadota</taxon>
        <taxon>Alphaproteobacteria</taxon>
        <taxon>Sphingomonadales</taxon>
        <taxon>Erythrobacteraceae</taxon>
        <taxon>Alteriqipengyuania</taxon>
    </lineage>
</organism>
<name>A0A6I4U375_9SPHN</name>